<dbReference type="GeneID" id="114853440"/>
<protein>
    <submittedName>
        <fullName evidence="2 3">Uncharacterized protein zgc:112980 isoform X1</fullName>
    </submittedName>
</protein>
<dbReference type="RefSeq" id="XP_055367714.1">
    <property type="nucleotide sequence ID" value="XM_055511739.1"/>
</dbReference>
<dbReference type="OrthoDB" id="266020at2759"/>
<dbReference type="RefSeq" id="XP_055367716.1">
    <property type="nucleotide sequence ID" value="XM_055511741.1"/>
</dbReference>
<gene>
    <name evidence="2 3" type="primary">zgc:112980</name>
</gene>
<accession>A0A9W2Y131</accession>
<keyword evidence="1" id="KW-1185">Reference proteome</keyword>
<dbReference type="AlphaFoldDB" id="A0A9W2Y131"/>
<organism evidence="1 2">
    <name type="scientific">Betta splendens</name>
    <name type="common">Siamese fighting fish</name>
    <dbReference type="NCBI Taxonomy" id="158456"/>
    <lineage>
        <taxon>Eukaryota</taxon>
        <taxon>Metazoa</taxon>
        <taxon>Chordata</taxon>
        <taxon>Craniata</taxon>
        <taxon>Vertebrata</taxon>
        <taxon>Euteleostomi</taxon>
        <taxon>Actinopterygii</taxon>
        <taxon>Neopterygii</taxon>
        <taxon>Teleostei</taxon>
        <taxon>Neoteleostei</taxon>
        <taxon>Acanthomorphata</taxon>
        <taxon>Anabantaria</taxon>
        <taxon>Anabantiformes</taxon>
        <taxon>Anabantoidei</taxon>
        <taxon>Osphronemidae</taxon>
        <taxon>Betta</taxon>
    </lineage>
</organism>
<evidence type="ECO:0000313" key="1">
    <source>
        <dbReference type="Proteomes" id="UP000515150"/>
    </source>
</evidence>
<dbReference type="PANTHER" id="PTHR33443:SF30">
    <property type="entry name" value="SARCOSINE DEHYDROGENASE-2C PROTEIN"/>
    <property type="match status" value="1"/>
</dbReference>
<name>A0A9W2Y131_BETSP</name>
<reference evidence="2 3" key="1">
    <citation type="submission" date="2025-04" db="UniProtKB">
        <authorList>
            <consortium name="RefSeq"/>
        </authorList>
    </citation>
    <scope>IDENTIFICATION</scope>
</reference>
<evidence type="ECO:0000313" key="2">
    <source>
        <dbReference type="RefSeq" id="XP_055367714.1"/>
    </source>
</evidence>
<dbReference type="InterPro" id="IPR053234">
    <property type="entry name" value="RPM1_Interactor"/>
</dbReference>
<dbReference type="Proteomes" id="UP000515150">
    <property type="component" value="Chromosome 1"/>
</dbReference>
<evidence type="ECO:0000313" key="3">
    <source>
        <dbReference type="RefSeq" id="XP_055367716.1"/>
    </source>
</evidence>
<sequence>MCTTGDSGEIIILSDDDDNDNNVSRTEASVLIVEVEDVKENDVALPQSLLDEDLVVTFSRRAEVLPHARYDCATHAFTATDCETGAPVDSNQAFCDNCFCYICDKLASLCTMWCHSGTCHCNSHKRSDFWNNLRNDGLLGGLKKFNLSLSEVDLHLRQAETMLQSFRQELAVLFSAFVKGKTLEEYGLSLQNQQGIIHDYRPVYEFVSSFLSEANRHDTRAAAIMQLGATEEFIRHFHVTGSYPLQCSMSNAAEAKILLLQRVISSVQKQIVMGDFTPSFSCKVQDFYKQLCLPTDLRSMRNSLCIRPWDDVLLMSVMKGQNVLGVRKDKGKKDVLVEQSSVVLLRTELLQEQCRYKELYRYLRVVQADDPTLLQQLQDLIPFFKCMAGDLKSAVDSMFPSVKAPVTRLTPPLFTVYLCIFETATAPKLVVSHLSQLCRSDATWQPIKDAVPLKRAELVKFALRSQKLCSAVFADSQCWAHLLSIANTRTALPEPSKRLLNEATLAVNTALQNPDGSNLQILQIPHFIQEVEPDQSLLLLATGALCLRLYSGALNPVVPVLNTFKDNMWALRWLWSCLGLRLKSFFQEIREEVKNTTDTISSLFTMLLTLSSSAENWDHGCRTVLSCEGPV</sequence>
<proteinExistence type="predicted"/>
<dbReference type="PANTHER" id="PTHR33443">
    <property type="entry name" value="ZGC:112980"/>
    <property type="match status" value="1"/>
</dbReference>